<dbReference type="Pfam" id="PF01548">
    <property type="entry name" value="DEDD_Tnp_IS110"/>
    <property type="match status" value="1"/>
</dbReference>
<dbReference type="AlphaFoldDB" id="A0A211ZSG0"/>
<keyword evidence="4" id="KW-1185">Reference proteome</keyword>
<dbReference type="Proteomes" id="UP000196655">
    <property type="component" value="Unassembled WGS sequence"/>
</dbReference>
<evidence type="ECO:0000259" key="2">
    <source>
        <dbReference type="Pfam" id="PF02371"/>
    </source>
</evidence>
<sequence length="412" mass="45674">MRRVIGIDIHRSFGEVVIWEDGKLRPAGRVDMTRTALEGFGKGLQATDEVVIEATGNCMAVSRVLSPFVAKVVIANPLQVKAIAHAHVKTDKIDAGTLASLQAAGYLPEIWTPDPATERLRRLVARRNQVVRHRTRIKNEVHAILHAHLIPRCPHADLFSRIGRAWLERQPLPEDEMLAVARHLWELDRLGEDLLLLDREVAKDALVHPAIKRLITITGVNVTVAAGLVAAIGDIRRFAAPQKLVSYVGLNPRVRQSGLGLAQHGRISKAGRSHARAMLVEAAWAAAKAPGPLHAFFVRIRAKRGHQVAAVAVARKLAVLCWHLLSKEVDYLWVRPALVANKIRGMELQAGQPAKKGSTRGAAYAYNVKVLRDQEMVAAAHAERAYEQFVARWQPKRPKKAVRERLNPARHE</sequence>
<proteinExistence type="predicted"/>
<dbReference type="PANTHER" id="PTHR33055:SF15">
    <property type="entry name" value="TRANSPOSASE-RELATED"/>
    <property type="match status" value="1"/>
</dbReference>
<dbReference type="InterPro" id="IPR047650">
    <property type="entry name" value="Transpos_IS110"/>
</dbReference>
<name>A0A211ZSG0_9PROT</name>
<dbReference type="GO" id="GO:0006313">
    <property type="term" value="P:DNA transposition"/>
    <property type="evidence" value="ECO:0007669"/>
    <property type="project" value="InterPro"/>
</dbReference>
<dbReference type="GO" id="GO:0004803">
    <property type="term" value="F:transposase activity"/>
    <property type="evidence" value="ECO:0007669"/>
    <property type="project" value="InterPro"/>
</dbReference>
<feature type="domain" description="Transposase IS110-like N-terminal" evidence="1">
    <location>
        <begin position="5"/>
        <end position="147"/>
    </location>
</feature>
<gene>
    <name evidence="3" type="ORF">BWR60_05995</name>
</gene>
<dbReference type="Pfam" id="PF02371">
    <property type="entry name" value="Transposase_20"/>
    <property type="match status" value="1"/>
</dbReference>
<dbReference type="PANTHER" id="PTHR33055">
    <property type="entry name" value="TRANSPOSASE FOR INSERTION SEQUENCE ELEMENT IS1111A"/>
    <property type="match status" value="1"/>
</dbReference>
<protein>
    <submittedName>
        <fullName evidence="3">IS110 family transposase</fullName>
    </submittedName>
</protein>
<dbReference type="GO" id="GO:0003677">
    <property type="term" value="F:DNA binding"/>
    <property type="evidence" value="ECO:0007669"/>
    <property type="project" value="InterPro"/>
</dbReference>
<evidence type="ECO:0000259" key="1">
    <source>
        <dbReference type="Pfam" id="PF01548"/>
    </source>
</evidence>
<dbReference type="EMBL" id="NHON01000007">
    <property type="protein sequence ID" value="OWJ68222.1"/>
    <property type="molecule type" value="Genomic_DNA"/>
</dbReference>
<dbReference type="InterPro" id="IPR002525">
    <property type="entry name" value="Transp_IS110-like_N"/>
</dbReference>
<dbReference type="NCBIfam" id="NF033542">
    <property type="entry name" value="transpos_IS110"/>
    <property type="match status" value="1"/>
</dbReference>
<comment type="caution">
    <text evidence="3">The sequence shown here is derived from an EMBL/GenBank/DDBJ whole genome shotgun (WGS) entry which is preliminary data.</text>
</comment>
<dbReference type="OrthoDB" id="5289737at2"/>
<feature type="domain" description="Transposase IS116/IS110/IS902 C-terminal" evidence="2">
    <location>
        <begin position="212"/>
        <end position="293"/>
    </location>
</feature>
<evidence type="ECO:0000313" key="4">
    <source>
        <dbReference type="Proteomes" id="UP000196655"/>
    </source>
</evidence>
<evidence type="ECO:0000313" key="3">
    <source>
        <dbReference type="EMBL" id="OWJ68222.1"/>
    </source>
</evidence>
<reference evidence="4" key="1">
    <citation type="submission" date="2017-05" db="EMBL/GenBank/DDBJ databases">
        <authorList>
            <person name="Macchi M."/>
            <person name="Festa S."/>
            <person name="Coppotelli B.M."/>
            <person name="Morelli I.S."/>
        </authorList>
    </citation>
    <scope>NUCLEOTIDE SEQUENCE [LARGE SCALE GENOMIC DNA]</scope>
    <source>
        <strain evidence="4">I</strain>
    </source>
</reference>
<organism evidence="3 4">
    <name type="scientific">Inquilinus limosus</name>
    <dbReference type="NCBI Taxonomy" id="171674"/>
    <lineage>
        <taxon>Bacteria</taxon>
        <taxon>Pseudomonadati</taxon>
        <taxon>Pseudomonadota</taxon>
        <taxon>Alphaproteobacteria</taxon>
        <taxon>Rhodospirillales</taxon>
        <taxon>Rhodospirillaceae</taxon>
        <taxon>Inquilinus</taxon>
    </lineage>
</organism>
<accession>A0A211ZSG0</accession>
<dbReference type="InterPro" id="IPR003346">
    <property type="entry name" value="Transposase_20"/>
</dbReference>